<dbReference type="PROSITE" id="PS01148">
    <property type="entry name" value="UPF0033"/>
    <property type="match status" value="1"/>
</dbReference>
<organism evidence="3 4">
    <name type="scientific">Thermodesulfitimonas autotrophica</name>
    <dbReference type="NCBI Taxonomy" id="1894989"/>
    <lineage>
        <taxon>Bacteria</taxon>
        <taxon>Bacillati</taxon>
        <taxon>Bacillota</taxon>
        <taxon>Clostridia</taxon>
        <taxon>Thermoanaerobacterales</taxon>
        <taxon>Thermoanaerobacteraceae</taxon>
        <taxon>Thermodesulfitimonas</taxon>
    </lineage>
</organism>
<reference evidence="3 4" key="1">
    <citation type="submission" date="2018-11" db="EMBL/GenBank/DDBJ databases">
        <title>Genomic Encyclopedia of Type Strains, Phase IV (KMG-IV): sequencing the most valuable type-strain genomes for metagenomic binning, comparative biology and taxonomic classification.</title>
        <authorList>
            <person name="Goeker M."/>
        </authorList>
    </citation>
    <scope>NUCLEOTIDE SEQUENCE [LARGE SCALE GENOMIC DNA]</scope>
    <source>
        <strain evidence="3 4">DSM 102936</strain>
    </source>
</reference>
<dbReference type="InterPro" id="IPR036868">
    <property type="entry name" value="TusA-like_sf"/>
</dbReference>
<evidence type="ECO:0000259" key="2">
    <source>
        <dbReference type="PROSITE" id="PS01148"/>
    </source>
</evidence>
<accession>A0A3N5APD1</accession>
<dbReference type="AlphaFoldDB" id="A0A3N5APD1"/>
<comment type="caution">
    <text evidence="3">The sequence shown here is derived from an EMBL/GenBank/DDBJ whole genome shotgun (WGS) entry which is preliminary data.</text>
</comment>
<sequence>MATETLDALGLKCPQPILKVTAKAATLKPGDILEVVADCPTFEKDIRQWCERMKKPLLWIRNEGGGKMRCQIKM</sequence>
<dbReference type="Gene3D" id="3.30.110.40">
    <property type="entry name" value="TusA-like domain"/>
    <property type="match status" value="1"/>
</dbReference>
<protein>
    <submittedName>
        <fullName evidence="3">tRNA 2-thiouridine synthesizing protein A</fullName>
    </submittedName>
</protein>
<dbReference type="PANTHER" id="PTHR33279">
    <property type="entry name" value="SULFUR CARRIER PROTEIN YEDF-RELATED"/>
    <property type="match status" value="1"/>
</dbReference>
<evidence type="ECO:0000313" key="3">
    <source>
        <dbReference type="EMBL" id="RPF46813.1"/>
    </source>
</evidence>
<gene>
    <name evidence="3" type="ORF">EDD75_1072</name>
</gene>
<dbReference type="EMBL" id="RKRE01000002">
    <property type="protein sequence ID" value="RPF46813.1"/>
    <property type="molecule type" value="Genomic_DNA"/>
</dbReference>
<dbReference type="SUPFAM" id="SSF64307">
    <property type="entry name" value="SirA-like"/>
    <property type="match status" value="1"/>
</dbReference>
<dbReference type="Pfam" id="PF01206">
    <property type="entry name" value="TusA"/>
    <property type="match status" value="1"/>
</dbReference>
<dbReference type="Proteomes" id="UP000282654">
    <property type="component" value="Unassembled WGS sequence"/>
</dbReference>
<comment type="similarity">
    <text evidence="1">Belongs to the sulfur carrier protein TusA family.</text>
</comment>
<dbReference type="PANTHER" id="PTHR33279:SF6">
    <property type="entry name" value="SULFUR CARRIER PROTEIN YEDF-RELATED"/>
    <property type="match status" value="1"/>
</dbReference>
<proteinExistence type="inferred from homology"/>
<evidence type="ECO:0000313" key="4">
    <source>
        <dbReference type="Proteomes" id="UP000282654"/>
    </source>
</evidence>
<dbReference type="RefSeq" id="WP_123929136.1">
    <property type="nucleotide sequence ID" value="NZ_RKRE01000002.1"/>
</dbReference>
<evidence type="ECO:0000256" key="1">
    <source>
        <dbReference type="ARBA" id="ARBA00008984"/>
    </source>
</evidence>
<keyword evidence="4" id="KW-1185">Reference proteome</keyword>
<dbReference type="InterPro" id="IPR001455">
    <property type="entry name" value="TusA-like"/>
</dbReference>
<dbReference type="OrthoDB" id="9800872at2"/>
<name>A0A3N5APD1_9THEO</name>
<feature type="domain" description="UPF0033" evidence="2">
    <location>
        <begin position="6"/>
        <end position="30"/>
    </location>
</feature>
<dbReference type="CDD" id="cd00291">
    <property type="entry name" value="SirA_YedF_YeeD"/>
    <property type="match status" value="1"/>
</dbReference>